<organism evidence="2 3">
    <name type="scientific">Pseudoxanthomonas sacheonensis</name>
    <dbReference type="NCBI Taxonomy" id="443615"/>
    <lineage>
        <taxon>Bacteria</taxon>
        <taxon>Pseudomonadati</taxon>
        <taxon>Pseudomonadota</taxon>
        <taxon>Gammaproteobacteria</taxon>
        <taxon>Lysobacterales</taxon>
        <taxon>Lysobacteraceae</taxon>
        <taxon>Pseudoxanthomonas</taxon>
    </lineage>
</organism>
<dbReference type="Gene3D" id="3.90.25.10">
    <property type="entry name" value="UDP-galactose 4-epimerase, domain 1"/>
    <property type="match status" value="1"/>
</dbReference>
<dbReference type="Gene3D" id="3.40.50.720">
    <property type="entry name" value="NAD(P)-binding Rossmann-like Domain"/>
    <property type="match status" value="1"/>
</dbReference>
<evidence type="ECO:0000313" key="2">
    <source>
        <dbReference type="EMBL" id="MDR6842920.1"/>
    </source>
</evidence>
<dbReference type="RefSeq" id="WP_310095615.1">
    <property type="nucleotide sequence ID" value="NZ_JAVDTT010000004.1"/>
</dbReference>
<evidence type="ECO:0000259" key="1">
    <source>
        <dbReference type="Pfam" id="PF16363"/>
    </source>
</evidence>
<gene>
    <name evidence="2" type="ORF">J2W94_003225</name>
</gene>
<dbReference type="Proteomes" id="UP001254759">
    <property type="component" value="Unassembled WGS sequence"/>
</dbReference>
<name>A0ABU1RVY2_9GAMM</name>
<dbReference type="InterPro" id="IPR016040">
    <property type="entry name" value="NAD(P)-bd_dom"/>
</dbReference>
<keyword evidence="3" id="KW-1185">Reference proteome</keyword>
<evidence type="ECO:0000313" key="3">
    <source>
        <dbReference type="Proteomes" id="UP001254759"/>
    </source>
</evidence>
<reference evidence="2 3" key="1">
    <citation type="submission" date="2023-07" db="EMBL/GenBank/DDBJ databases">
        <title>Sorghum-associated microbial communities from plants grown in Nebraska, USA.</title>
        <authorList>
            <person name="Schachtman D."/>
        </authorList>
    </citation>
    <scope>NUCLEOTIDE SEQUENCE [LARGE SCALE GENOMIC DNA]</scope>
    <source>
        <strain evidence="2 3">BE107</strain>
    </source>
</reference>
<feature type="domain" description="NAD(P)-binding" evidence="1">
    <location>
        <begin position="7"/>
        <end position="289"/>
    </location>
</feature>
<dbReference type="EMBL" id="JAVDTT010000004">
    <property type="protein sequence ID" value="MDR6842920.1"/>
    <property type="molecule type" value="Genomic_DNA"/>
</dbReference>
<accession>A0ABU1RVY2</accession>
<dbReference type="SUPFAM" id="SSF51735">
    <property type="entry name" value="NAD(P)-binding Rossmann-fold domains"/>
    <property type="match status" value="1"/>
</dbReference>
<dbReference type="Pfam" id="PF16363">
    <property type="entry name" value="GDP_Man_Dehyd"/>
    <property type="match status" value="1"/>
</dbReference>
<dbReference type="PANTHER" id="PTHR43000">
    <property type="entry name" value="DTDP-D-GLUCOSE 4,6-DEHYDRATASE-RELATED"/>
    <property type="match status" value="1"/>
</dbReference>
<protein>
    <submittedName>
        <fullName evidence="2">Nucleoside-diphosphate-sugar epimerase</fullName>
    </submittedName>
</protein>
<proteinExistence type="predicted"/>
<comment type="caution">
    <text evidence="2">The sequence shown here is derived from an EMBL/GenBank/DDBJ whole genome shotgun (WGS) entry which is preliminary data.</text>
</comment>
<sequence length="294" mass="32834">MAQKTVLITGAEGFTGKYVAETLVRTGYGVTAWSHGVSGRAGVSVIDLTDRSAVRRELRDLAPDFVIHLAAISFVAHGEIEDIYRTNVIGTRNLLEGLSLLHKRPSRVLIASSANVYGNREGVVDESSVLSPQNDYAVSKMAMEYMSKLWSDSFPITIARPFNYSGVGQSEKFLIPKIVSHFKRGERVIELGNIDVSRDFNDVRSVAEIYSQLMLGQDRWEVFNICTGQEYSLRQIISAMEQIAGYKMEVRVNPDFVRTNEVRRLIGDPNLLARKLGGLPGFSMDGMLKWMYEA</sequence>
<dbReference type="InterPro" id="IPR036291">
    <property type="entry name" value="NAD(P)-bd_dom_sf"/>
</dbReference>